<dbReference type="KEGG" id="hgi:ABY42_07450"/>
<organism evidence="2 4">
    <name type="scientific">Haloferax gibbonsii</name>
    <dbReference type="NCBI Taxonomy" id="35746"/>
    <lineage>
        <taxon>Archaea</taxon>
        <taxon>Methanobacteriati</taxon>
        <taxon>Methanobacteriota</taxon>
        <taxon>Stenosarchaea group</taxon>
        <taxon>Halobacteria</taxon>
        <taxon>Halobacteriales</taxon>
        <taxon>Haloferacaceae</taxon>
        <taxon>Haloferax</taxon>
    </lineage>
</organism>
<dbReference type="PATRIC" id="fig|35746.4.peg.1587"/>
<dbReference type="PANTHER" id="PTHR37308">
    <property type="entry name" value="INTEGRAL MEMBRANE PROTEIN"/>
    <property type="match status" value="1"/>
</dbReference>
<feature type="transmembrane region" description="Helical" evidence="1">
    <location>
        <begin position="170"/>
        <end position="197"/>
    </location>
</feature>
<evidence type="ECO:0000256" key="1">
    <source>
        <dbReference type="SAM" id="Phobius"/>
    </source>
</evidence>
<reference evidence="2" key="2">
    <citation type="submission" date="2015-06" db="EMBL/GenBank/DDBJ databases">
        <authorList>
            <person name="Hoefler B.C."/>
            <person name="Straight P.D."/>
        </authorList>
    </citation>
    <scope>NUCLEOTIDE SEQUENCE [LARGE SCALE GENOMIC DNA]</scope>
    <source>
        <strain evidence="2">ARA6</strain>
    </source>
</reference>
<feature type="transmembrane region" description="Helical" evidence="1">
    <location>
        <begin position="145"/>
        <end position="164"/>
    </location>
</feature>
<feature type="transmembrane region" description="Helical" evidence="1">
    <location>
        <begin position="86"/>
        <end position="108"/>
    </location>
</feature>
<name>A0A0K1ITD2_HALGI</name>
<dbReference type="EMBL" id="CP011947">
    <property type="protein sequence ID" value="AKU07585.1"/>
    <property type="molecule type" value="Genomic_DNA"/>
</dbReference>
<dbReference type="InterPro" id="IPR007163">
    <property type="entry name" value="VCA0040-like"/>
</dbReference>
<dbReference type="AlphaFoldDB" id="A0A0K1ITD2"/>
<reference evidence="3" key="3">
    <citation type="journal article" date="2021" name="Front. Microbiol.">
        <title>Cellular and Genomic Properties of Haloferax gibbonsii LR2-5, the Host of Euryarchaeal Virus HFTV1.</title>
        <authorList>
            <person name="Tittes C."/>
            <person name="Schwarzer S."/>
            <person name="Pfeiffer F."/>
            <person name="Dyall-Smith M."/>
            <person name="Rodriguez-Franco M."/>
            <person name="Oksanen H.M."/>
            <person name="Quax T.E.F."/>
        </authorList>
    </citation>
    <scope>NUCLEOTIDE SEQUENCE</scope>
    <source>
        <strain evidence="3">LR2-5</strain>
    </source>
</reference>
<feature type="transmembrane region" description="Helical" evidence="1">
    <location>
        <begin position="114"/>
        <end position="133"/>
    </location>
</feature>
<keyword evidence="1" id="KW-0812">Transmembrane</keyword>
<proteinExistence type="predicted"/>
<feature type="transmembrane region" description="Helical" evidence="1">
    <location>
        <begin position="209"/>
        <end position="226"/>
    </location>
</feature>
<feature type="transmembrane region" description="Helical" evidence="1">
    <location>
        <begin position="295"/>
        <end position="313"/>
    </location>
</feature>
<evidence type="ECO:0000313" key="3">
    <source>
        <dbReference type="EMBL" id="QOS11694.1"/>
    </source>
</evidence>
<dbReference type="EMBL" id="CP063205">
    <property type="protein sequence ID" value="QOS11694.1"/>
    <property type="molecule type" value="Genomic_DNA"/>
</dbReference>
<dbReference type="Proteomes" id="UP000066124">
    <property type="component" value="Chromosome"/>
</dbReference>
<gene>
    <name evidence="2" type="ORF">ABY42_07450</name>
    <name evidence="3" type="ORF">HfgLR_07760</name>
</gene>
<feature type="transmembrane region" description="Helical" evidence="1">
    <location>
        <begin position="260"/>
        <end position="275"/>
    </location>
</feature>
<keyword evidence="1" id="KW-1133">Transmembrane helix</keyword>
<evidence type="ECO:0000313" key="2">
    <source>
        <dbReference type="EMBL" id="AKU07585.1"/>
    </source>
</evidence>
<sequence length="322" mass="32929">MSRNSDGATSRFSWLLIYLKGVCMGAADAVPGVSGGTIALITGIYERLISAVTAITPGRIKRALGVVVPGRRADAIAAMREVDVGFLLALGAGIATAIVTVMRVLHIALNDAPVPTYGFFFGLIAASAVVLYAQVSLDGPRQIAAAVAGFVLAFVASGGSGGAFGHSLPAIAVAGGIAVSAMILPGVSGSLLLLILGQYEYMNAALNTFIDRLIDIAGGASLSVIVEPGTVVITFMLGAVVGLFSIAHVVRWALEHHRRATLAFLVSLIVGALRAPVVESTNALVDAGRSWSTELYAAFAVAAVVGAAVVLLVDRYTGIIES</sequence>
<dbReference type="PANTHER" id="PTHR37308:SF1">
    <property type="entry name" value="POLYPRENYL-PHOSPHATE TRANSPORTER"/>
    <property type="match status" value="1"/>
</dbReference>
<feature type="transmembrane region" description="Helical" evidence="1">
    <location>
        <begin position="232"/>
        <end position="253"/>
    </location>
</feature>
<evidence type="ECO:0000313" key="4">
    <source>
        <dbReference type="Proteomes" id="UP000066124"/>
    </source>
</evidence>
<dbReference type="Pfam" id="PF04018">
    <property type="entry name" value="VCA0040-like"/>
    <property type="match status" value="1"/>
</dbReference>
<reference evidence="4" key="1">
    <citation type="journal article" date="2015" name="J. Biotechnol.">
        <title>Complete genome sequence of Haloferax gibbonsii strain ARA6, a potential producer of polyhydroxyalkanoates and halocins isolated from Araruama, Rio de Janeiro, Brasil.</title>
        <authorList>
            <person name="Pinto L.H."/>
            <person name="D'Alincourt Carvalho-Assef A.P."/>
            <person name="Vieira R.P."/>
            <person name="Clementino M.M."/>
            <person name="Albano R.M."/>
        </authorList>
    </citation>
    <scope>NUCLEOTIDE SEQUENCE [LARGE SCALE GENOMIC DNA]</scope>
    <source>
        <strain evidence="4">ARA6</strain>
    </source>
</reference>
<accession>A0A0K1ITD2</accession>
<dbReference type="GeneID" id="59459207"/>
<protein>
    <submittedName>
        <fullName evidence="3">DUF368 family protein</fullName>
    </submittedName>
</protein>
<dbReference type="RefSeq" id="WP_004976937.1">
    <property type="nucleotide sequence ID" value="NZ_CP011947.1"/>
</dbReference>
<dbReference type="Proteomes" id="UP000663064">
    <property type="component" value="Chromosome"/>
</dbReference>
<keyword evidence="1" id="KW-0472">Membrane</keyword>